<dbReference type="GO" id="GO:0046872">
    <property type="term" value="F:metal ion binding"/>
    <property type="evidence" value="ECO:0007669"/>
    <property type="project" value="UniProtKB-KW"/>
</dbReference>
<dbReference type="AlphaFoldDB" id="A0A1M7XZ67"/>
<dbReference type="GO" id="GO:0000049">
    <property type="term" value="F:tRNA binding"/>
    <property type="evidence" value="ECO:0007669"/>
    <property type="project" value="UniProtKB-KW"/>
</dbReference>
<dbReference type="InterPro" id="IPR006674">
    <property type="entry name" value="HD_domain"/>
</dbReference>
<proteinExistence type="inferred from homology"/>
<keyword evidence="7" id="KW-0479">Metal-binding</keyword>
<name>A0A1M7XZ67_9BACT</name>
<dbReference type="PANTHER" id="PTHR47545:SF2">
    <property type="entry name" value="CC-ADDING TRNA NUCLEOTIDYLTRANSFERASE"/>
    <property type="match status" value="1"/>
</dbReference>
<keyword evidence="8" id="KW-0547">Nucleotide-binding</keyword>
<protein>
    <submittedName>
        <fullName evidence="15">Poly(A) polymerase</fullName>
    </submittedName>
</protein>
<evidence type="ECO:0000256" key="2">
    <source>
        <dbReference type="ARBA" id="ARBA00007265"/>
    </source>
</evidence>
<dbReference type="Pfam" id="PF12627">
    <property type="entry name" value="PolyA_pol_RNAbd"/>
    <property type="match status" value="1"/>
</dbReference>
<dbReference type="EMBL" id="FRFE01000003">
    <property type="protein sequence ID" value="SHO44465.1"/>
    <property type="molecule type" value="Genomic_DNA"/>
</dbReference>
<organism evidence="15 16">
    <name type="scientific">Desulfopila aestuarii DSM 18488</name>
    <dbReference type="NCBI Taxonomy" id="1121416"/>
    <lineage>
        <taxon>Bacteria</taxon>
        <taxon>Pseudomonadati</taxon>
        <taxon>Thermodesulfobacteriota</taxon>
        <taxon>Desulfobulbia</taxon>
        <taxon>Desulfobulbales</taxon>
        <taxon>Desulfocapsaceae</taxon>
        <taxon>Desulfopila</taxon>
    </lineage>
</organism>
<comment type="cofactor">
    <cofactor evidence="1">
        <name>Mg(2+)</name>
        <dbReference type="ChEBI" id="CHEBI:18420"/>
    </cofactor>
</comment>
<evidence type="ECO:0000256" key="11">
    <source>
        <dbReference type="RuleBase" id="RU003953"/>
    </source>
</evidence>
<evidence type="ECO:0000256" key="6">
    <source>
        <dbReference type="ARBA" id="ARBA00022695"/>
    </source>
</evidence>
<evidence type="ECO:0000256" key="3">
    <source>
        <dbReference type="ARBA" id="ARBA00022555"/>
    </source>
</evidence>
<evidence type="ECO:0000256" key="5">
    <source>
        <dbReference type="ARBA" id="ARBA00022694"/>
    </source>
</evidence>
<accession>A0A1M7XZ67</accession>
<keyword evidence="16" id="KW-1185">Reference proteome</keyword>
<evidence type="ECO:0000256" key="10">
    <source>
        <dbReference type="ARBA" id="ARBA00022884"/>
    </source>
</evidence>
<evidence type="ECO:0000313" key="16">
    <source>
        <dbReference type="Proteomes" id="UP000184603"/>
    </source>
</evidence>
<reference evidence="15 16" key="1">
    <citation type="submission" date="2016-12" db="EMBL/GenBank/DDBJ databases">
        <authorList>
            <person name="Song W.-J."/>
            <person name="Kurnit D.M."/>
        </authorList>
    </citation>
    <scope>NUCLEOTIDE SEQUENCE [LARGE SCALE GENOMIC DNA]</scope>
    <source>
        <strain evidence="15 16">DSM 18488</strain>
    </source>
</reference>
<dbReference type="GO" id="GO:0008033">
    <property type="term" value="P:tRNA processing"/>
    <property type="evidence" value="ECO:0007669"/>
    <property type="project" value="UniProtKB-KW"/>
</dbReference>
<evidence type="ECO:0000256" key="1">
    <source>
        <dbReference type="ARBA" id="ARBA00001946"/>
    </source>
</evidence>
<sequence>MENLTQHEIATRQSNLRGLISCFVPEIVRALISVAKRRSVELYVVGGTVRDWLLGRSPNDLDLTVATGAQSICRELMSELGGGALVLLGTEEEEAARVVWQGQCVDISAFRGGVLSINDDLRLRDFTINSLALPLGSLLDETVTPQLIDPMNGATDLLSGLLRHCPRAFIDDPLRLVRTFRFMATLGFEPVEATLAAIRDNAPKIQKVAAERLNYELDLIMQTDAAAPVLWEMHQSGLLLQIFPELYDGEGVEQPSFHHLDVFNHNFQALREMEMLLAAPEKYFGEGGLAGDIPEYLADNQAKVWLKWAALLHDVGKPAAKGQPAAKDGRITFYGHDEIGRKQVERIARRLKWSNTQRERVADLIGMHMHPFHLCNVRREQQLSARAALKLCRRAGEELPGLFLLAMSDSLAGSGELKPENMEQELVDLYREVVTIQREHIRPALSGPPLVNGRDLIEGFGLTPGPVFSIILDELLALQVEGAITTRETALAWVGRYLQEKNLQGRTEGKR</sequence>
<dbReference type="CDD" id="cd05398">
    <property type="entry name" value="NT_ClassII-CCAase"/>
    <property type="match status" value="1"/>
</dbReference>
<keyword evidence="10 11" id="KW-0694">RNA-binding</keyword>
<dbReference type="OrthoDB" id="9805698at2"/>
<evidence type="ECO:0000256" key="7">
    <source>
        <dbReference type="ARBA" id="ARBA00022723"/>
    </source>
</evidence>
<keyword evidence="3" id="KW-0820">tRNA-binding</keyword>
<dbReference type="SUPFAM" id="SSF81301">
    <property type="entry name" value="Nucleotidyltransferase"/>
    <property type="match status" value="1"/>
</dbReference>
<dbReference type="CDD" id="cd00077">
    <property type="entry name" value="HDc"/>
    <property type="match status" value="1"/>
</dbReference>
<evidence type="ECO:0000256" key="9">
    <source>
        <dbReference type="ARBA" id="ARBA00022842"/>
    </source>
</evidence>
<dbReference type="GO" id="GO:0016779">
    <property type="term" value="F:nucleotidyltransferase activity"/>
    <property type="evidence" value="ECO:0007669"/>
    <property type="project" value="UniProtKB-KW"/>
</dbReference>
<dbReference type="SUPFAM" id="SSF81891">
    <property type="entry name" value="Poly A polymerase C-terminal region-like"/>
    <property type="match status" value="1"/>
</dbReference>
<keyword evidence="4 11" id="KW-0808">Transferase</keyword>
<dbReference type="Gene3D" id="1.10.3090.10">
    <property type="entry name" value="cca-adding enzyme, domain 2"/>
    <property type="match status" value="1"/>
</dbReference>
<keyword evidence="9" id="KW-0460">Magnesium</keyword>
<dbReference type="InterPro" id="IPR003607">
    <property type="entry name" value="HD/PDEase_dom"/>
</dbReference>
<dbReference type="Proteomes" id="UP000184603">
    <property type="component" value="Unassembled WGS sequence"/>
</dbReference>
<gene>
    <name evidence="15" type="ORF">SAMN02745220_00757</name>
</gene>
<evidence type="ECO:0000313" key="15">
    <source>
        <dbReference type="EMBL" id="SHO44465.1"/>
    </source>
</evidence>
<dbReference type="Pfam" id="PF01966">
    <property type="entry name" value="HD"/>
    <property type="match status" value="1"/>
</dbReference>
<dbReference type="InterPro" id="IPR002646">
    <property type="entry name" value="PolA_pol_head_dom"/>
</dbReference>
<feature type="domain" description="tRNA nucleotidyltransferase/poly(A) polymerase RNA and SrmB- binding" evidence="14">
    <location>
        <begin position="187"/>
        <end position="246"/>
    </location>
</feature>
<dbReference type="InterPro" id="IPR050124">
    <property type="entry name" value="tRNA_CCA-adding_enzyme"/>
</dbReference>
<feature type="domain" description="HD" evidence="13">
    <location>
        <begin position="298"/>
        <end position="373"/>
    </location>
</feature>
<dbReference type="InterPro" id="IPR043519">
    <property type="entry name" value="NT_sf"/>
</dbReference>
<feature type="domain" description="Poly A polymerase head" evidence="12">
    <location>
        <begin position="42"/>
        <end position="163"/>
    </location>
</feature>
<keyword evidence="6" id="KW-0548">Nucleotidyltransferase</keyword>
<evidence type="ECO:0000256" key="8">
    <source>
        <dbReference type="ARBA" id="ARBA00022741"/>
    </source>
</evidence>
<dbReference type="InterPro" id="IPR032828">
    <property type="entry name" value="PolyA_RNA-bd"/>
</dbReference>
<dbReference type="PANTHER" id="PTHR47545">
    <property type="entry name" value="MULTIFUNCTIONAL CCA PROTEIN"/>
    <property type="match status" value="1"/>
</dbReference>
<evidence type="ECO:0000259" key="13">
    <source>
        <dbReference type="Pfam" id="PF01966"/>
    </source>
</evidence>
<dbReference type="RefSeq" id="WP_084553460.1">
    <property type="nucleotide sequence ID" value="NZ_FRFE01000003.1"/>
</dbReference>
<keyword evidence="5" id="KW-0819">tRNA processing</keyword>
<evidence type="ECO:0000259" key="14">
    <source>
        <dbReference type="Pfam" id="PF12627"/>
    </source>
</evidence>
<evidence type="ECO:0000256" key="4">
    <source>
        <dbReference type="ARBA" id="ARBA00022679"/>
    </source>
</evidence>
<comment type="similarity">
    <text evidence="2 11">Belongs to the tRNA nucleotidyltransferase/poly(A) polymerase family.</text>
</comment>
<dbReference type="Gene3D" id="3.30.460.10">
    <property type="entry name" value="Beta Polymerase, domain 2"/>
    <property type="match status" value="1"/>
</dbReference>
<dbReference type="STRING" id="1121416.SAMN02745220_00757"/>
<dbReference type="GO" id="GO:0000166">
    <property type="term" value="F:nucleotide binding"/>
    <property type="evidence" value="ECO:0007669"/>
    <property type="project" value="UniProtKB-KW"/>
</dbReference>
<dbReference type="Pfam" id="PF01743">
    <property type="entry name" value="PolyA_pol"/>
    <property type="match status" value="1"/>
</dbReference>
<evidence type="ECO:0000259" key="12">
    <source>
        <dbReference type="Pfam" id="PF01743"/>
    </source>
</evidence>